<keyword evidence="4" id="KW-1133">Transmembrane helix</keyword>
<evidence type="ECO:0000313" key="7">
    <source>
        <dbReference type="EMBL" id="MCZ0860605.1"/>
    </source>
</evidence>
<keyword evidence="3" id="KW-0812">Transmembrane</keyword>
<dbReference type="RefSeq" id="WP_268924820.1">
    <property type="nucleotide sequence ID" value="NZ_JAPTGB010000009.1"/>
</dbReference>
<dbReference type="EMBL" id="JAPTGB010000009">
    <property type="protein sequence ID" value="MCZ0860605.1"/>
    <property type="molecule type" value="Genomic_DNA"/>
</dbReference>
<accession>A0ABT4IFU5</accession>
<gene>
    <name evidence="7" type="ORF">O0S10_05085</name>
</gene>
<evidence type="ECO:0000313" key="8">
    <source>
        <dbReference type="Proteomes" id="UP001141422"/>
    </source>
</evidence>
<feature type="domain" description="Single Cache" evidence="6">
    <location>
        <begin position="290"/>
        <end position="368"/>
    </location>
</feature>
<evidence type="ECO:0000256" key="2">
    <source>
        <dbReference type="ARBA" id="ARBA00022475"/>
    </source>
</evidence>
<dbReference type="SMART" id="SM01049">
    <property type="entry name" value="Cache_2"/>
    <property type="match status" value="2"/>
</dbReference>
<organism evidence="7 8">
    <name type="scientific">Methanocorpusculum petauri</name>
    <dbReference type="NCBI Taxonomy" id="3002863"/>
    <lineage>
        <taxon>Archaea</taxon>
        <taxon>Methanobacteriati</taxon>
        <taxon>Methanobacteriota</taxon>
        <taxon>Stenosarchaea group</taxon>
        <taxon>Methanomicrobia</taxon>
        <taxon>Methanomicrobiales</taxon>
        <taxon>Methanocorpusculaceae</taxon>
        <taxon>Methanocorpusculum</taxon>
    </lineage>
</organism>
<evidence type="ECO:0000256" key="5">
    <source>
        <dbReference type="ARBA" id="ARBA00023136"/>
    </source>
</evidence>
<evidence type="ECO:0000256" key="1">
    <source>
        <dbReference type="ARBA" id="ARBA00004651"/>
    </source>
</evidence>
<dbReference type="Proteomes" id="UP001141422">
    <property type="component" value="Unassembled WGS sequence"/>
</dbReference>
<keyword evidence="5" id="KW-0472">Membrane</keyword>
<name>A0ABT4IFU5_9EURY</name>
<proteinExistence type="predicted"/>
<sequence>MSKPVRVLVIVLIAAVVMCGAVLTIHHSVPSSSENDVLTKKMQTAVLNLSQSLYEYTWVLAGGIVNAAADLSGIPADDPASIDILTDLYVENPGVSFMFRTDANGSVVCSFPLTDVAGYGIPSSVLDLGDVSTDLYMRTFTSTAGTEITCLLSPIFSAEGEYEGAVGAAGDARRFFAVPIDRFRNTTGYDVWIVNDQGKILYSLVPVTRETNIFAMAESAGDAELTNVFRMIMSEKEGTITYSAYNYGRLQIVERIAVWNRINTKDNGEITIIVTTDTSSRKLVPSPTASSNLTLEEHVRAAHLYAVENGRDAALAEFSNPKGQFTTQEFYISAWDMNGTMLAHPYRPGLIGHDRSGYEDVNGVSTISMFASRALHGGGYVLMLYPNYLKDMENEVRLVYVQPIDDTWYIAGGVFLSEMPKNLDPADTDAMVRDLRSIVQYAHEYGKEAAIAALDDPSGPYSSEERRIVALDYNGTVLSWSSDPTRVGVNILGVTDVYGASFVRDLAKTAKEGGGFEYVYLPIQPESISRLQLQYTLPVDDEWFVSAGVPLY</sequence>
<keyword evidence="8" id="KW-1185">Reference proteome</keyword>
<comment type="subcellular location">
    <subcellularLocation>
        <location evidence="1">Cell membrane</location>
        <topology evidence="1">Multi-pass membrane protein</topology>
    </subcellularLocation>
</comment>
<dbReference type="Gene3D" id="3.30.450.20">
    <property type="entry name" value="PAS domain"/>
    <property type="match status" value="2"/>
</dbReference>
<evidence type="ECO:0000256" key="4">
    <source>
        <dbReference type="ARBA" id="ARBA00022989"/>
    </source>
</evidence>
<dbReference type="Pfam" id="PF17200">
    <property type="entry name" value="sCache_2"/>
    <property type="match status" value="2"/>
</dbReference>
<keyword evidence="2" id="KW-1003">Cell membrane</keyword>
<reference evidence="7" key="1">
    <citation type="submission" date="2022-12" db="EMBL/GenBank/DDBJ databases">
        <title>Isolation and characterisation of novel Methanocorpusculum spp. from native Australian herbivores indicates the genus is ancestrally host-associated.</title>
        <authorList>
            <person name="Volmer J.G."/>
            <person name="Soo R.M."/>
            <person name="Evans P.N."/>
            <person name="Hoedt E.C."/>
            <person name="Astorga Alsina A.L."/>
            <person name="Woodcroft B.J."/>
            <person name="Tyson G.W."/>
            <person name="Hugenholtz P."/>
            <person name="Morrison M."/>
        </authorList>
    </citation>
    <scope>NUCLEOTIDE SEQUENCE</scope>
    <source>
        <strain evidence="7">MG</strain>
    </source>
</reference>
<feature type="domain" description="Single Cache" evidence="6">
    <location>
        <begin position="427"/>
        <end position="504"/>
    </location>
</feature>
<dbReference type="InterPro" id="IPR033480">
    <property type="entry name" value="sCache_2"/>
</dbReference>
<protein>
    <submittedName>
        <fullName evidence="7">Cache domain-containing protein</fullName>
    </submittedName>
</protein>
<evidence type="ECO:0000256" key="3">
    <source>
        <dbReference type="ARBA" id="ARBA00022692"/>
    </source>
</evidence>
<evidence type="ECO:0000259" key="6">
    <source>
        <dbReference type="SMART" id="SM01049"/>
    </source>
</evidence>
<comment type="caution">
    <text evidence="7">The sequence shown here is derived from an EMBL/GenBank/DDBJ whole genome shotgun (WGS) entry which is preliminary data.</text>
</comment>